<organism evidence="1 2">
    <name type="scientific">Pseudooceanicola algae</name>
    <dbReference type="NCBI Taxonomy" id="1537215"/>
    <lineage>
        <taxon>Bacteria</taxon>
        <taxon>Pseudomonadati</taxon>
        <taxon>Pseudomonadota</taxon>
        <taxon>Alphaproteobacteria</taxon>
        <taxon>Rhodobacterales</taxon>
        <taxon>Paracoccaceae</taxon>
        <taxon>Pseudooceanicola</taxon>
    </lineage>
</organism>
<reference evidence="1 2" key="1">
    <citation type="submission" date="2020-08" db="EMBL/GenBank/DDBJ databases">
        <title>Genome sequence of Rhodobacteraceae bacterium Lw-13e.</title>
        <authorList>
            <person name="Poehlein A."/>
            <person name="Wolter L."/>
            <person name="Daniel R."/>
            <person name="Brinkhoff T."/>
        </authorList>
    </citation>
    <scope>NUCLEOTIDE SEQUENCE [LARGE SCALE GENOMIC DNA]</scope>
    <source>
        <strain evidence="1 2">Lw-13e</strain>
    </source>
</reference>
<dbReference type="RefSeq" id="WP_119837934.1">
    <property type="nucleotide sequence ID" value="NZ_CP060436.1"/>
</dbReference>
<evidence type="ECO:0000313" key="1">
    <source>
        <dbReference type="EMBL" id="QPM89160.1"/>
    </source>
</evidence>
<dbReference type="KEGG" id="palw:PSAL_003710"/>
<dbReference type="OrthoDB" id="6576970at2"/>
<keyword evidence="2" id="KW-1185">Reference proteome</keyword>
<dbReference type="Proteomes" id="UP000283786">
    <property type="component" value="Chromosome"/>
</dbReference>
<gene>
    <name evidence="1" type="ORF">PSAL_003710</name>
</gene>
<dbReference type="EMBL" id="CP060436">
    <property type="protein sequence ID" value="QPM89160.1"/>
    <property type="molecule type" value="Genomic_DNA"/>
</dbReference>
<accession>A0A418SK46</accession>
<evidence type="ECO:0000313" key="2">
    <source>
        <dbReference type="Proteomes" id="UP000283786"/>
    </source>
</evidence>
<sequence length="835" mass="91689">MPNIHDCLQRAVDAGELDQVRAREAGSKYDQLVERYATEMPRHQAEATAAAHLKEATKRARRSRKHAVLNQLQAMTRIRTLILDSPDPALAIRNLIEFSEGSGFRGESVASIEKAYVHSINASLNSVLRETGRNVWGNSRDAVRLRDVIRELHMEETGDARAKALAQKVRSEQQRMRRLFNAHGGDIGELADFGVNHTHDVARLRAAGLDAWKDFVAPQRGPHMLDWTRIIDNATGKPFSADGTPPPRDRIDSFLNQIHEGITTRGWDTREAGLTTGGKALYNQRAEHRVLHFRDGSTWLEYNKRFGSSDPFSGMIGGLHGMARDVAMMRVLGPNPHTGLEFAIQVAEKHAAIRKDPGLEDRVSKTAIRARTMLMHIDGSANVPESLAASRFFGGTRKVLTSIQLGSAALSAVTDLATTRMAATVMGMNPNNLFARQVQMMTSHATRETAAQMGYVADTLADIGSTAARFTGEVPVGEFADRLSGFTMRASGLSFWTDMNRTAFQMEFSGFMASHAGDRFEALPDPLRRIFETRGITARDWDLLRDPEALFTAPNGATFLSPIYWRNAQKTLPPAEAEGLAMRLQMAIEEQLEVAIPSATVEGRALMVGRSAPGAIGGELLRSTAMYKGFAVSLMLAQIRRFMAIPTPLGRAAYAFKMSASLVLMGALAVQLKEMAKGNDPRPMDESKFWMAAVFQSGGLGIFGDFFASETSRVGGGLAETIAGPVVGFAGDLIGPVASNIQRAAEGEDLLLGRDAANLVRYDTPIGSSLWYARLAFSRGVADQLQYFLDPEAERQWRQQARRQEQDYGNANWWQRGQLVPDRAPDLSNAFGGSR</sequence>
<protein>
    <submittedName>
        <fullName evidence="1">Uncharacterized protein</fullName>
    </submittedName>
</protein>
<dbReference type="AlphaFoldDB" id="A0A418SK46"/>
<proteinExistence type="predicted"/>
<name>A0A418SK46_9RHOB</name>